<dbReference type="Proteomes" id="UP000479639">
    <property type="component" value="Unassembled WGS sequence"/>
</dbReference>
<feature type="region of interest" description="Disordered" evidence="1">
    <location>
        <begin position="1"/>
        <end position="30"/>
    </location>
</feature>
<evidence type="ECO:0000313" key="5">
    <source>
        <dbReference type="EMBL" id="KAB1648552.1"/>
    </source>
</evidence>
<accession>A0A7C8FVT0</accession>
<proteinExistence type="predicted"/>
<keyword evidence="2" id="KW-1133">Transmembrane helix</keyword>
<evidence type="ECO:0000256" key="1">
    <source>
        <dbReference type="SAM" id="MobiDB-lite"/>
    </source>
</evidence>
<evidence type="ECO:0000256" key="2">
    <source>
        <dbReference type="SAM" id="Phobius"/>
    </source>
</evidence>
<keyword evidence="2" id="KW-0812">Transmembrane</keyword>
<feature type="domain" description="NAD glycohydrolase translocation F5/8 type C" evidence="4">
    <location>
        <begin position="767"/>
        <end position="906"/>
    </location>
</feature>
<dbReference type="Gene3D" id="2.60.120.260">
    <property type="entry name" value="Galactose-binding domain-like"/>
    <property type="match status" value="1"/>
</dbReference>
<keyword evidence="6" id="KW-1185">Reference proteome</keyword>
<dbReference type="InterPro" id="IPR032675">
    <property type="entry name" value="LRR_dom_sf"/>
</dbReference>
<protein>
    <submittedName>
        <fullName evidence="5">Zinc-ribbon domain-containing protein</fullName>
    </submittedName>
</protein>
<evidence type="ECO:0000313" key="6">
    <source>
        <dbReference type="Proteomes" id="UP000479639"/>
    </source>
</evidence>
<dbReference type="Gene3D" id="3.90.930.1">
    <property type="match status" value="1"/>
</dbReference>
<feature type="domain" description="Zinc-ribbon" evidence="3">
    <location>
        <begin position="128"/>
        <end position="149"/>
    </location>
</feature>
<feature type="compositionally biased region" description="Low complexity" evidence="1">
    <location>
        <begin position="14"/>
        <end position="23"/>
    </location>
</feature>
<dbReference type="SUPFAM" id="SSF52058">
    <property type="entry name" value="L domain-like"/>
    <property type="match status" value="1"/>
</dbReference>
<dbReference type="Gene3D" id="3.80.10.10">
    <property type="entry name" value="Ribonuclease Inhibitor"/>
    <property type="match status" value="1"/>
</dbReference>
<dbReference type="InterPro" id="IPR026870">
    <property type="entry name" value="Zinc_ribbon_dom"/>
</dbReference>
<organism evidence="5 6">
    <name type="scientific">Adlercreutzia muris</name>
    <dbReference type="NCBI Taxonomy" id="1796610"/>
    <lineage>
        <taxon>Bacteria</taxon>
        <taxon>Bacillati</taxon>
        <taxon>Actinomycetota</taxon>
        <taxon>Coriobacteriia</taxon>
        <taxon>Eggerthellales</taxon>
        <taxon>Eggerthellaceae</taxon>
        <taxon>Adlercreutzia</taxon>
    </lineage>
</organism>
<feature type="region of interest" description="Disordered" evidence="1">
    <location>
        <begin position="718"/>
        <end position="756"/>
    </location>
</feature>
<feature type="transmembrane region" description="Helical" evidence="2">
    <location>
        <begin position="179"/>
        <end position="204"/>
    </location>
</feature>
<dbReference type="NCBIfam" id="NF047619">
    <property type="entry name" value="NADase_discoid"/>
    <property type="match status" value="1"/>
</dbReference>
<evidence type="ECO:0000259" key="3">
    <source>
        <dbReference type="Pfam" id="PF13240"/>
    </source>
</evidence>
<gene>
    <name evidence="5" type="ORF">F8D48_05910</name>
</gene>
<name>A0A7C8FVT0_9ACTN</name>
<comment type="caution">
    <text evidence="5">The sequence shown here is derived from an EMBL/GenBank/DDBJ whole genome shotgun (WGS) entry which is preliminary data.</text>
</comment>
<feature type="compositionally biased region" description="Basic residues" evidence="1">
    <location>
        <begin position="1"/>
        <end position="13"/>
    </location>
</feature>
<evidence type="ECO:0000259" key="4">
    <source>
        <dbReference type="Pfam" id="PF25302"/>
    </source>
</evidence>
<dbReference type="AlphaFoldDB" id="A0A7C8FVT0"/>
<reference evidence="5 6" key="1">
    <citation type="submission" date="2019-09" db="EMBL/GenBank/DDBJ databases">
        <title>Whole genome shotgun sequencing (WGS) of Ellagibacter isourolithinifaciens DSM 104140(T) and Adlercreutzia muris DSM 29508(T).</title>
        <authorList>
            <person name="Stoll D.A."/>
            <person name="Danylec N."/>
            <person name="Huch M."/>
        </authorList>
    </citation>
    <scope>NUCLEOTIDE SEQUENCE [LARGE SCALE GENOMIC DNA]</scope>
    <source>
        <strain evidence="5 6">DSM 29508</strain>
    </source>
</reference>
<dbReference type="Pfam" id="PF25302">
    <property type="entry name" value="NADase_transloc"/>
    <property type="match status" value="1"/>
</dbReference>
<dbReference type="Pfam" id="PF13240">
    <property type="entry name" value="Zn_Ribbon_1"/>
    <property type="match status" value="1"/>
</dbReference>
<dbReference type="InterPro" id="IPR057561">
    <property type="entry name" value="NADase_transloc"/>
</dbReference>
<sequence length="907" mass="96558">MRWRPPMPRRRAARGPLASPSPRGRVNRPRRCSGRWCAGLRPASWSSPVPCALWQPAAATAWCWASAPGFWRLRPLPGPSFPTVFWNRRAWPPRAAQRTPSCAAWPPLPLSCVCSFPARRRHKEVSVFCAKCGNEMPDGSKFCTKCGAAFGGAVTPKTPTGAAALSSGARLSPRKVKMVAAIAAATVAVVGASFAIWTVFFAPYDIDESRFPDPVLRQAILDQVDPDGDGKVARDEAAAVESFSVDGASSVAGLGIFPNLKALALSGEALRSVDVADCTALESLSAEGCVQLAEVILGEKPALRVFSAPNAEIASIDLSRAPALETLDLEGSPLTELALGACTGLASLNVRGTALTALDLSGNGVLSELLVDDAVRLDNLDATPLHEHWAVSSFTRAVPDLGDIEGYEVRAEGEFDDAGRLIALSTYQYDQEERYEYSYDEAGRLVAMEDSGTNGSPAVHWDVSYDEAGRLSQASSDMGDRYTVGYGANGLPETCRAVVGQGGASTLVFSYDTDGRLASWSHRYEGGNDSVLVVAYGDDGRISSVSSPDAGSFEAKAYGVERNGDGEPVRVSYRWGHYGSYAQTMSYADSGALSDAVRDVEANTGVMRWSFPTVSSTSFEYDDRGRLVKWQPQYGDTASDGAAKSGECTLSYKRFVTLEEDYDAPRFAQIDNILSACLDPYFWNPFRAFAEDRADSQLIYGGVPAAFEVADGGATAAAGETSAKGQSGASPEAERGSSEGGQADEAETQPEAAVPEEAVEPVAFKGITSAEASSALPVDEVNTSGYDASNVLDGDLKSAWVEGVSGSGLNEWISLSGGGEQGFSGFTIWSGYQKSDRHYEMNARPSRVGVYVDGELVGRFDLEDAGLTSQRIDFGSTYPGSELRIAVESAYPGSKYEDCAISEIEVF</sequence>
<keyword evidence="2" id="KW-0472">Membrane</keyword>
<dbReference type="EMBL" id="WAJS01000015">
    <property type="protein sequence ID" value="KAB1648552.1"/>
    <property type="molecule type" value="Genomic_DNA"/>
</dbReference>